<evidence type="ECO:0000313" key="1">
    <source>
        <dbReference type="EMBL" id="CAH1603737.1"/>
    </source>
</evidence>
<name>A0AAU9QX51_9VIBR</name>
<organism evidence="1 2">
    <name type="scientific">Vibrio jasicida</name>
    <dbReference type="NCBI Taxonomy" id="766224"/>
    <lineage>
        <taxon>Bacteria</taxon>
        <taxon>Pseudomonadati</taxon>
        <taxon>Pseudomonadota</taxon>
        <taxon>Gammaproteobacteria</taxon>
        <taxon>Vibrionales</taxon>
        <taxon>Vibrionaceae</taxon>
        <taxon>Vibrio</taxon>
    </lineage>
</organism>
<comment type="caution">
    <text evidence="1">The sequence shown here is derived from an EMBL/GenBank/DDBJ whole genome shotgun (WGS) entry which is preliminary data.</text>
</comment>
<evidence type="ECO:0000313" key="2">
    <source>
        <dbReference type="Proteomes" id="UP001295462"/>
    </source>
</evidence>
<accession>A0AAU9QX51</accession>
<dbReference type="Proteomes" id="UP001295462">
    <property type="component" value="Unassembled WGS sequence"/>
</dbReference>
<proteinExistence type="predicted"/>
<gene>
    <name evidence="1" type="ORF">THF1A12_80115</name>
</gene>
<dbReference type="EMBL" id="CAKMUD010000138">
    <property type="protein sequence ID" value="CAH1603737.1"/>
    <property type="molecule type" value="Genomic_DNA"/>
</dbReference>
<dbReference type="AlphaFoldDB" id="A0AAU9QX51"/>
<protein>
    <submittedName>
        <fullName evidence="1">Uncharacterized protein</fullName>
    </submittedName>
</protein>
<sequence length="39" mass="4480">MQNNVSCSEICVTESNLDLFFFEKKKASEMLNVMLLHSV</sequence>
<reference evidence="1" key="1">
    <citation type="submission" date="2022-01" db="EMBL/GenBank/DDBJ databases">
        <authorList>
            <person name="Lagorce A."/>
        </authorList>
    </citation>
    <scope>NUCLEOTIDE SEQUENCE</scope>
    <source>
        <strain evidence="1">Th15_F1_A12</strain>
    </source>
</reference>